<dbReference type="FunFam" id="3.40.50.11500:FF:000010">
    <property type="entry name" value="Protein CBR-AEX-3"/>
    <property type="match status" value="1"/>
</dbReference>
<dbReference type="PROSITE" id="PS50211">
    <property type="entry name" value="DENN"/>
    <property type="match status" value="1"/>
</dbReference>
<evidence type="ECO:0000256" key="4">
    <source>
        <dbReference type="ARBA" id="ARBA00017868"/>
    </source>
</evidence>
<organism evidence="10 11">
    <name type="scientific">Pristionchus fissidentatus</name>
    <dbReference type="NCBI Taxonomy" id="1538716"/>
    <lineage>
        <taxon>Eukaryota</taxon>
        <taxon>Metazoa</taxon>
        <taxon>Ecdysozoa</taxon>
        <taxon>Nematoda</taxon>
        <taxon>Chromadorea</taxon>
        <taxon>Rhabditida</taxon>
        <taxon>Rhabditina</taxon>
        <taxon>Diplogasteromorpha</taxon>
        <taxon>Diplogasteroidea</taxon>
        <taxon>Neodiplogasteridae</taxon>
        <taxon>Pristionchus</taxon>
    </lineage>
</organism>
<evidence type="ECO:0000256" key="6">
    <source>
        <dbReference type="ARBA" id="ARBA00022490"/>
    </source>
</evidence>
<dbReference type="InterPro" id="IPR039980">
    <property type="entry name" value="MADD"/>
</dbReference>
<comment type="subcellular location">
    <subcellularLocation>
        <location evidence="1">Cell membrane</location>
    </subcellularLocation>
    <subcellularLocation>
        <location evidence="2">Cytoplasm</location>
    </subcellularLocation>
</comment>
<dbReference type="InterPro" id="IPR005112">
    <property type="entry name" value="dDENN_dom"/>
</dbReference>
<feature type="domain" description="UDENN" evidence="9">
    <location>
        <begin position="17"/>
        <end position="492"/>
    </location>
</feature>
<evidence type="ECO:0000256" key="2">
    <source>
        <dbReference type="ARBA" id="ARBA00004496"/>
    </source>
</evidence>
<proteinExistence type="inferred from homology"/>
<evidence type="ECO:0000256" key="5">
    <source>
        <dbReference type="ARBA" id="ARBA00022475"/>
    </source>
</evidence>
<dbReference type="GO" id="GO:0006915">
    <property type="term" value="P:apoptotic process"/>
    <property type="evidence" value="ECO:0007669"/>
    <property type="project" value="UniProtKB-KW"/>
</dbReference>
<evidence type="ECO:0000256" key="8">
    <source>
        <dbReference type="SAM" id="MobiDB-lite"/>
    </source>
</evidence>
<dbReference type="SMART" id="SM00801">
    <property type="entry name" value="dDENN"/>
    <property type="match status" value="1"/>
</dbReference>
<keyword evidence="6" id="KW-0963">Cytoplasm</keyword>
<evidence type="ECO:0000259" key="9">
    <source>
        <dbReference type="PROSITE" id="PS50211"/>
    </source>
</evidence>
<evidence type="ECO:0000256" key="3">
    <source>
        <dbReference type="ARBA" id="ARBA00005978"/>
    </source>
</evidence>
<evidence type="ECO:0000256" key="7">
    <source>
        <dbReference type="ARBA" id="ARBA00022703"/>
    </source>
</evidence>
<feature type="compositionally biased region" description="Low complexity" evidence="8">
    <location>
        <begin position="1091"/>
        <end position="1103"/>
    </location>
</feature>
<evidence type="ECO:0000313" key="10">
    <source>
        <dbReference type="EMBL" id="GMT35061.1"/>
    </source>
</evidence>
<keyword evidence="11" id="KW-1185">Reference proteome</keyword>
<comment type="caution">
    <text evidence="10">The sequence shown here is derived from an EMBL/GenBank/DDBJ whole genome shotgun (WGS) entry which is preliminary data.</text>
</comment>
<feature type="region of interest" description="Disordered" evidence="8">
    <location>
        <begin position="973"/>
        <end position="1145"/>
    </location>
</feature>
<dbReference type="InterPro" id="IPR005113">
    <property type="entry name" value="uDENN_dom"/>
</dbReference>
<dbReference type="GO" id="GO:0005085">
    <property type="term" value="F:guanyl-nucleotide exchange factor activity"/>
    <property type="evidence" value="ECO:0007669"/>
    <property type="project" value="TreeGrafter"/>
</dbReference>
<dbReference type="Proteomes" id="UP001432322">
    <property type="component" value="Unassembled WGS sequence"/>
</dbReference>
<evidence type="ECO:0000256" key="1">
    <source>
        <dbReference type="ARBA" id="ARBA00004236"/>
    </source>
</evidence>
<name>A0AAV5WVF6_9BILA</name>
<comment type="similarity">
    <text evidence="3">Belongs to the MADD family.</text>
</comment>
<feature type="compositionally biased region" description="Low complexity" evidence="8">
    <location>
        <begin position="1066"/>
        <end position="1076"/>
    </location>
</feature>
<dbReference type="PANTHER" id="PTHR13008">
    <property type="entry name" value="MAP-KINASE ACTIVATING DEATH DOMAIN PROTEIN MADD /DENN/AEX-3 C.ELEGANS"/>
    <property type="match status" value="1"/>
</dbReference>
<dbReference type="InterPro" id="IPR043153">
    <property type="entry name" value="DENN_C"/>
</dbReference>
<feature type="compositionally biased region" description="Pro residues" evidence="8">
    <location>
        <begin position="1104"/>
        <end position="1125"/>
    </location>
</feature>
<dbReference type="GO" id="GO:0032483">
    <property type="term" value="P:regulation of Rab protein signal transduction"/>
    <property type="evidence" value="ECO:0007669"/>
    <property type="project" value="TreeGrafter"/>
</dbReference>
<feature type="region of interest" description="Disordered" evidence="8">
    <location>
        <begin position="645"/>
        <end position="693"/>
    </location>
</feature>
<dbReference type="GO" id="GO:0042981">
    <property type="term" value="P:regulation of apoptotic process"/>
    <property type="evidence" value="ECO:0007669"/>
    <property type="project" value="TreeGrafter"/>
</dbReference>
<dbReference type="GO" id="GO:0005829">
    <property type="term" value="C:cytosol"/>
    <property type="evidence" value="ECO:0007669"/>
    <property type="project" value="TreeGrafter"/>
</dbReference>
<dbReference type="InterPro" id="IPR001194">
    <property type="entry name" value="cDENN_dom"/>
</dbReference>
<feature type="non-terminal residue" evidence="10">
    <location>
        <position position="1"/>
    </location>
</feature>
<dbReference type="EMBL" id="BTSY01000007">
    <property type="protein sequence ID" value="GMT35061.1"/>
    <property type="molecule type" value="Genomic_DNA"/>
</dbReference>
<feature type="region of interest" description="Disordered" evidence="8">
    <location>
        <begin position="29"/>
        <end position="49"/>
    </location>
</feature>
<feature type="compositionally biased region" description="Pro residues" evidence="8">
    <location>
        <begin position="1055"/>
        <end position="1065"/>
    </location>
</feature>
<dbReference type="InterPro" id="IPR037516">
    <property type="entry name" value="Tripartite_DENN"/>
</dbReference>
<feature type="compositionally biased region" description="Low complexity" evidence="8">
    <location>
        <begin position="1133"/>
        <end position="1145"/>
    </location>
</feature>
<feature type="compositionally biased region" description="Pro residues" evidence="8">
    <location>
        <begin position="1077"/>
        <end position="1090"/>
    </location>
</feature>
<sequence>ISTMDDKSKELCPRLIDYLVVVGRRNRTRGHSHRDSITDHTSTSHPDILRRYPTDDHKDFYLPSDVTLFCQPEGCTTISHARRISREAQFFVFMLTEKDSNKVRYGICLNFYQSFDRKAPPGENQLGPGQRAKRDHAKSLTSLVLISHHPFITIFHDLLVLLKKLIDACNSRVAQTHSKRDLVWSVLTGHWHDSIPPDVMKEIKEIETWILMLLSSPVPVPGKTKVQLEVMPAEICGMFEFALPDHTRFILVDFPMHLPFELLGPDAALKVLTAVMLEYKVVLQSRNYNAVSMCVLALVALLYPLEYMFPVIPLLPAYMPSAEQLLLAPTPFIIGLPSTFFETRKMREIPNDIVLVDLDTNVIHIPDDLIVPDMPEPDTSVLKRSLREALTRMSTMITERRGSVEVEVIPDADEIDVAVRVAMVKFYNSPNVFGNFSEHTRTLRLYPRPVVSLQNESFMRSRPTSSQFTSDLCKTQAVEWFAECSLCPRNETFVRVQSGVESAAAVGDKIKWFGEQLMPVHFQVYPDNSSLSSTLISQQYVMDDESDSDDEMDGQRNSFEDFVFDSDDAGSEKASRADRPISSVNDVYKEPLRLELPQSESAISLGSSISSGSPSSSMSTSAIDSEADFARLAENLALKSDARGAFSFDPTTSSTTRRSSVSSDVDTTPVRPSDLRVPPSTRRDGGTRPLSPARPLLELRSAVVPSSGEIMHTHNNNNVEGEGEYSVRVVNQFDSHEDIDNQVVQNRKQRVGSVDTPSKGNRIKAGLSQLTDSGEKVLGKNFMSAINGYAEKSNDIFSSVLSRTGATAKAQAIKEKTMMPIATAAAQRIDQSQQLVKKAAPAQSSIQAATQQGKNQQLAREICDAVLSGQGVGVFVYPKLKRLCEEESMRELICSKLNLGLEHKMSEEDFVKEVQLTRAQYKGYIKVLQACIAGIELSFNTPGSNGLASMFHVLEIAHTHYWSRQTSEVMTPVSASHSLMSTPSASTQDLTSLTSTRYKISTDGKNVMPQRVENGGSRKGSEQSIGNPVQNGVTPSSLASSEITPTPDVSSGPPVMSPPSLPPRPGSTSSSASSNSGPPPVGAPPPPPARPSASSAAHAAHAAAPPPVARPPPLPPRPGGPPPRVPPRRPELAPTTSTAAPAAPA</sequence>
<dbReference type="GO" id="GO:0005886">
    <property type="term" value="C:plasma membrane"/>
    <property type="evidence" value="ECO:0007669"/>
    <property type="project" value="UniProtKB-SubCell"/>
</dbReference>
<protein>
    <recommendedName>
        <fullName evidence="4">MAP kinase-activating death domain protein</fullName>
    </recommendedName>
</protein>
<feature type="compositionally biased region" description="Polar residues" evidence="8">
    <location>
        <begin position="1022"/>
        <end position="1044"/>
    </location>
</feature>
<gene>
    <name evidence="10" type="ORF">PFISCL1PPCAC_26358</name>
</gene>
<keyword evidence="5" id="KW-1003">Cell membrane</keyword>
<dbReference type="Pfam" id="PF03456">
    <property type="entry name" value="uDENN"/>
    <property type="match status" value="1"/>
</dbReference>
<evidence type="ECO:0000313" key="11">
    <source>
        <dbReference type="Proteomes" id="UP001432322"/>
    </source>
</evidence>
<dbReference type="PANTHER" id="PTHR13008:SF7">
    <property type="entry name" value="MAP KINASE-ACTIVATING DEATH DOMAIN PROTEIN"/>
    <property type="match status" value="1"/>
</dbReference>
<keyword evidence="5" id="KW-0472">Membrane</keyword>
<feature type="compositionally biased region" description="Low complexity" evidence="8">
    <location>
        <begin position="649"/>
        <end position="671"/>
    </location>
</feature>
<accession>A0AAV5WVF6</accession>
<reference evidence="10" key="1">
    <citation type="submission" date="2023-10" db="EMBL/GenBank/DDBJ databases">
        <title>Genome assembly of Pristionchus species.</title>
        <authorList>
            <person name="Yoshida K."/>
            <person name="Sommer R.J."/>
        </authorList>
    </citation>
    <scope>NUCLEOTIDE SEQUENCE</scope>
    <source>
        <strain evidence="10">RS5133</strain>
    </source>
</reference>
<keyword evidence="7" id="KW-0053">Apoptosis</keyword>
<dbReference type="Gene3D" id="3.30.450.200">
    <property type="match status" value="1"/>
</dbReference>
<dbReference type="AlphaFoldDB" id="A0AAV5WVF6"/>
<dbReference type="Pfam" id="PF02141">
    <property type="entry name" value="DENN"/>
    <property type="match status" value="1"/>
</dbReference>
<feature type="compositionally biased region" description="Polar residues" evidence="8">
    <location>
        <begin position="973"/>
        <end position="999"/>
    </location>
</feature>
<dbReference type="Gene3D" id="3.40.50.11500">
    <property type="match status" value="1"/>
</dbReference>
<dbReference type="SMART" id="SM00799">
    <property type="entry name" value="DENN"/>
    <property type="match status" value="1"/>
</dbReference>
<dbReference type="SMART" id="SM00800">
    <property type="entry name" value="uDENN"/>
    <property type="match status" value="1"/>
</dbReference>
<feature type="non-terminal residue" evidence="10">
    <location>
        <position position="1145"/>
    </location>
</feature>